<dbReference type="PANTHER" id="PTHR11319:SF35">
    <property type="entry name" value="OUTER MEMBRANE PROTEIN PMPC-RELATED"/>
    <property type="match status" value="1"/>
</dbReference>
<feature type="compositionally biased region" description="Low complexity" evidence="1">
    <location>
        <begin position="44"/>
        <end position="70"/>
    </location>
</feature>
<evidence type="ECO:0008006" key="5">
    <source>
        <dbReference type="Google" id="ProtNLM"/>
    </source>
</evidence>
<proteinExistence type="predicted"/>
<dbReference type="SUPFAM" id="SSF51126">
    <property type="entry name" value="Pectin lyase-like"/>
    <property type="match status" value="1"/>
</dbReference>
<keyword evidence="4" id="KW-1185">Reference proteome</keyword>
<keyword evidence="2" id="KW-0732">Signal</keyword>
<dbReference type="EMBL" id="JAIRAU010000052">
    <property type="protein sequence ID" value="MBZ5714932.1"/>
    <property type="molecule type" value="Genomic_DNA"/>
</dbReference>
<feature type="chain" id="PRO_5047173804" description="Right handed beta helix domain-containing protein" evidence="2">
    <location>
        <begin position="25"/>
        <end position="423"/>
    </location>
</feature>
<dbReference type="PROSITE" id="PS51257">
    <property type="entry name" value="PROKAR_LIPOPROTEIN"/>
    <property type="match status" value="1"/>
</dbReference>
<organism evidence="3 4">
    <name type="scientific">Nannocystis pusilla</name>
    <dbReference type="NCBI Taxonomy" id="889268"/>
    <lineage>
        <taxon>Bacteria</taxon>
        <taxon>Pseudomonadati</taxon>
        <taxon>Myxococcota</taxon>
        <taxon>Polyangia</taxon>
        <taxon>Nannocystales</taxon>
        <taxon>Nannocystaceae</taxon>
        <taxon>Nannocystis</taxon>
    </lineage>
</organism>
<evidence type="ECO:0000313" key="3">
    <source>
        <dbReference type="EMBL" id="MBZ5714932.1"/>
    </source>
</evidence>
<evidence type="ECO:0000313" key="4">
    <source>
        <dbReference type="Proteomes" id="UP001139031"/>
    </source>
</evidence>
<gene>
    <name evidence="3" type="ORF">K7C98_37340</name>
</gene>
<protein>
    <recommendedName>
        <fullName evidence="5">Right handed beta helix domain-containing protein</fullName>
    </recommendedName>
</protein>
<feature type="region of interest" description="Disordered" evidence="1">
    <location>
        <begin position="27"/>
        <end position="156"/>
    </location>
</feature>
<feature type="compositionally biased region" description="Polar residues" evidence="1">
    <location>
        <begin position="32"/>
        <end position="43"/>
    </location>
</feature>
<dbReference type="InterPro" id="IPR011050">
    <property type="entry name" value="Pectin_lyase_fold/virulence"/>
</dbReference>
<name>A0ABS7U3L2_9BACT</name>
<dbReference type="RefSeq" id="WP_224196664.1">
    <property type="nucleotide sequence ID" value="NZ_JAIRAU010000052.1"/>
</dbReference>
<reference evidence="3" key="1">
    <citation type="submission" date="2021-08" db="EMBL/GenBank/DDBJ databases">
        <authorList>
            <person name="Stevens D.C."/>
        </authorList>
    </citation>
    <scope>NUCLEOTIDE SEQUENCE</scope>
    <source>
        <strain evidence="3">DSM 53165</strain>
    </source>
</reference>
<dbReference type="InterPro" id="IPR012334">
    <property type="entry name" value="Pectin_lyas_fold"/>
</dbReference>
<feature type="compositionally biased region" description="Low complexity" evidence="1">
    <location>
        <begin position="89"/>
        <end position="147"/>
    </location>
</feature>
<evidence type="ECO:0000256" key="1">
    <source>
        <dbReference type="SAM" id="MobiDB-lite"/>
    </source>
</evidence>
<accession>A0ABS7U3L2</accession>
<comment type="caution">
    <text evidence="3">The sequence shown here is derived from an EMBL/GenBank/DDBJ whole genome shotgun (WGS) entry which is preliminary data.</text>
</comment>
<dbReference type="Gene3D" id="2.160.20.10">
    <property type="entry name" value="Single-stranded right-handed beta-helix, Pectin lyase-like"/>
    <property type="match status" value="1"/>
</dbReference>
<evidence type="ECO:0000256" key="2">
    <source>
        <dbReference type="SAM" id="SignalP"/>
    </source>
</evidence>
<dbReference type="Proteomes" id="UP001139031">
    <property type="component" value="Unassembled WGS sequence"/>
</dbReference>
<sequence length="423" mass="42954">MSRNSSRLARVVSCVCCASVIACGDPAPADSATATVTEGSDSDATAATEPAASAATVTDSSTNGETTVSTTDDEVTVTAGDPTTENLPTTGPDTTTTGDTTTTTTGDDDTTTTGDDTTTTGGDTTTTTGDTTDAVSTTEDDTTTGGDDPWDCAGGEPITVNGQGKYSTLTAAVAAAPPNATITVCAGTYQEGVVIDRPMTLIGAGQDKTFLDGGGASTPIFIDRVSVTIEGFTFQHGEAEHNPLGNSLCGGGLAVSRSAASMTVAIKDCTFTDNHGQYGGAICYDGSANDDNATLELDSVTITGNNADVNGGGIFSYAPTTMTDTTIVENTAGNQGGGLYFSYCPVVIAGGTVKLNTADEGGGMFLQSPVTVDVTASDWGFGQAQENVPNDVQHYVNEYGFFGDDVSFTCNYPVWNMGMCMLK</sequence>
<feature type="signal peptide" evidence="2">
    <location>
        <begin position="1"/>
        <end position="24"/>
    </location>
</feature>
<dbReference type="PANTHER" id="PTHR11319">
    <property type="entry name" value="G PROTEIN-COUPLED RECEPTOR-RELATED"/>
    <property type="match status" value="1"/>
</dbReference>